<dbReference type="Proteomes" id="UP000887013">
    <property type="component" value="Unassembled WGS sequence"/>
</dbReference>
<evidence type="ECO:0000313" key="2">
    <source>
        <dbReference type="Proteomes" id="UP000887013"/>
    </source>
</evidence>
<dbReference type="AlphaFoldDB" id="A0A8X6MBL6"/>
<sequence length="104" mass="11560">MADDSSPLGTSSIHNFCQSSDLRSVISNSERCQTHCTEDVLFREFCLVFSADLVYLLPPTEMEGGSLNRHSFPKRSILNQRSFQSVSPLISSQTTIRIFTSTGP</sequence>
<organism evidence="1 2">
    <name type="scientific">Nephila pilipes</name>
    <name type="common">Giant wood spider</name>
    <name type="synonym">Nephila maculata</name>
    <dbReference type="NCBI Taxonomy" id="299642"/>
    <lineage>
        <taxon>Eukaryota</taxon>
        <taxon>Metazoa</taxon>
        <taxon>Ecdysozoa</taxon>
        <taxon>Arthropoda</taxon>
        <taxon>Chelicerata</taxon>
        <taxon>Arachnida</taxon>
        <taxon>Araneae</taxon>
        <taxon>Araneomorphae</taxon>
        <taxon>Entelegynae</taxon>
        <taxon>Araneoidea</taxon>
        <taxon>Nephilidae</taxon>
        <taxon>Nephila</taxon>
    </lineage>
</organism>
<gene>
    <name evidence="1" type="ORF">NPIL_647181</name>
</gene>
<reference evidence="1" key="1">
    <citation type="submission" date="2020-08" db="EMBL/GenBank/DDBJ databases">
        <title>Multicomponent nature underlies the extraordinary mechanical properties of spider dragline silk.</title>
        <authorList>
            <person name="Kono N."/>
            <person name="Nakamura H."/>
            <person name="Mori M."/>
            <person name="Yoshida Y."/>
            <person name="Ohtoshi R."/>
            <person name="Malay A.D."/>
            <person name="Moran D.A.P."/>
            <person name="Tomita M."/>
            <person name="Numata K."/>
            <person name="Arakawa K."/>
        </authorList>
    </citation>
    <scope>NUCLEOTIDE SEQUENCE</scope>
</reference>
<evidence type="ECO:0000313" key="1">
    <source>
        <dbReference type="EMBL" id="GFS37945.1"/>
    </source>
</evidence>
<dbReference type="EMBL" id="BMAW01043172">
    <property type="protein sequence ID" value="GFS37945.1"/>
    <property type="molecule type" value="Genomic_DNA"/>
</dbReference>
<name>A0A8X6MBL6_NEPPI</name>
<keyword evidence="2" id="KW-1185">Reference proteome</keyword>
<accession>A0A8X6MBL6</accession>
<proteinExistence type="predicted"/>
<comment type="caution">
    <text evidence="1">The sequence shown here is derived from an EMBL/GenBank/DDBJ whole genome shotgun (WGS) entry which is preliminary data.</text>
</comment>
<protein>
    <submittedName>
        <fullName evidence="1">Uncharacterized protein</fullName>
    </submittedName>
</protein>